<reference evidence="3 4" key="1">
    <citation type="submission" date="2024-08" db="EMBL/GenBank/DDBJ databases">
        <authorList>
            <person name="Cucini C."/>
            <person name="Frati F."/>
        </authorList>
    </citation>
    <scope>NUCLEOTIDE SEQUENCE [LARGE SCALE GENOMIC DNA]</scope>
</reference>
<protein>
    <recommendedName>
        <fullName evidence="2">C-type lectin domain-containing protein</fullName>
    </recommendedName>
</protein>
<feature type="chain" id="PRO_5045829503" description="C-type lectin domain-containing protein" evidence="1">
    <location>
        <begin position="16"/>
        <end position="453"/>
    </location>
</feature>
<evidence type="ECO:0000313" key="4">
    <source>
        <dbReference type="Proteomes" id="UP001642540"/>
    </source>
</evidence>
<accession>A0ABP1PIR2</accession>
<dbReference type="InterPro" id="IPR001304">
    <property type="entry name" value="C-type_lectin-like"/>
</dbReference>
<keyword evidence="4" id="KW-1185">Reference proteome</keyword>
<dbReference type="Gene3D" id="3.10.100.10">
    <property type="entry name" value="Mannose-Binding Protein A, subunit A"/>
    <property type="match status" value="2"/>
</dbReference>
<proteinExistence type="predicted"/>
<evidence type="ECO:0000259" key="2">
    <source>
        <dbReference type="PROSITE" id="PS50041"/>
    </source>
</evidence>
<sequence length="453" mass="51770">MKILLLSFLLGASLAAPATHPELGINVLGTVNGKTFITTYSNTPLSWNEAYNYCQRNDWSMAEISSNEEAELLKSVYDPVNFNGWYWVGAQLDETTDDFIWPHSGEVVQTFESLHTSTWTNAENPQNCLCYSSNNHEIGYYFRRACHNKHLILCESLHPVAQSVVIPKRKQELVKIGSFQGTSYFSDNAIRNWTESEAFCSGHGLKLATVTPNPGLIEFLKEACKNINYDGWFWVEKLATDRHNQVYSDNCHTFDAQDGSRFPRKCFHRHFTLCESLSDSQERHNESTEDYLKLNAHPSFQIGSDFYNSLTDKQKMELAQADATPKPNATLIKKGKFRGISYFGDRVARNWDDSMSFCETHGLQLALGNAFEYRTNPDLVDFLRNARFSNWSWVYPTGVNGIFRKIEGNKCPALGPIGLRYKQRDCRWGLLSLCQTKGLAEIKFYSEDSEEKY</sequence>
<dbReference type="Pfam" id="PF00059">
    <property type="entry name" value="Lectin_C"/>
    <property type="match status" value="1"/>
</dbReference>
<comment type="caution">
    <text evidence="3">The sequence shown here is derived from an EMBL/GenBank/DDBJ whole genome shotgun (WGS) entry which is preliminary data.</text>
</comment>
<gene>
    <name evidence="3" type="ORF">ODALV1_LOCUS458</name>
</gene>
<organism evidence="3 4">
    <name type="scientific">Orchesella dallaii</name>
    <dbReference type="NCBI Taxonomy" id="48710"/>
    <lineage>
        <taxon>Eukaryota</taxon>
        <taxon>Metazoa</taxon>
        <taxon>Ecdysozoa</taxon>
        <taxon>Arthropoda</taxon>
        <taxon>Hexapoda</taxon>
        <taxon>Collembola</taxon>
        <taxon>Entomobryomorpha</taxon>
        <taxon>Entomobryoidea</taxon>
        <taxon>Orchesellidae</taxon>
        <taxon>Orchesellinae</taxon>
        <taxon>Orchesella</taxon>
    </lineage>
</organism>
<dbReference type="PANTHER" id="PTHR45710">
    <property type="entry name" value="C-TYPE LECTIN DOMAIN-CONTAINING PROTEIN 180"/>
    <property type="match status" value="1"/>
</dbReference>
<feature type="domain" description="C-type lectin" evidence="2">
    <location>
        <begin position="31"/>
        <end position="155"/>
    </location>
</feature>
<dbReference type="InterPro" id="IPR050828">
    <property type="entry name" value="C-type_lectin/matrix_domain"/>
</dbReference>
<dbReference type="PANTHER" id="PTHR45710:SF26">
    <property type="entry name" value="RH26557P"/>
    <property type="match status" value="1"/>
</dbReference>
<dbReference type="InterPro" id="IPR016186">
    <property type="entry name" value="C-type_lectin-like/link_sf"/>
</dbReference>
<evidence type="ECO:0000256" key="1">
    <source>
        <dbReference type="SAM" id="SignalP"/>
    </source>
</evidence>
<evidence type="ECO:0000313" key="3">
    <source>
        <dbReference type="EMBL" id="CAL8068781.1"/>
    </source>
</evidence>
<dbReference type="Proteomes" id="UP001642540">
    <property type="component" value="Unassembled WGS sequence"/>
</dbReference>
<name>A0ABP1PIR2_9HEXA</name>
<dbReference type="InterPro" id="IPR016187">
    <property type="entry name" value="CTDL_fold"/>
</dbReference>
<feature type="signal peptide" evidence="1">
    <location>
        <begin position="1"/>
        <end position="15"/>
    </location>
</feature>
<dbReference type="SUPFAM" id="SSF56436">
    <property type="entry name" value="C-type lectin-like"/>
    <property type="match status" value="2"/>
</dbReference>
<dbReference type="CDD" id="cd00037">
    <property type="entry name" value="CLECT"/>
    <property type="match status" value="1"/>
</dbReference>
<dbReference type="EMBL" id="CAXLJM020000002">
    <property type="protein sequence ID" value="CAL8068781.1"/>
    <property type="molecule type" value="Genomic_DNA"/>
</dbReference>
<keyword evidence="1" id="KW-0732">Signal</keyword>
<dbReference type="PROSITE" id="PS50041">
    <property type="entry name" value="C_TYPE_LECTIN_2"/>
    <property type="match status" value="1"/>
</dbReference>